<proteinExistence type="predicted"/>
<dbReference type="InterPro" id="IPR050680">
    <property type="entry name" value="YpeA/RimI_acetyltransf"/>
</dbReference>
<dbReference type="Gene3D" id="3.40.630.30">
    <property type="match status" value="1"/>
</dbReference>
<dbReference type="EMBL" id="FOSK01000005">
    <property type="protein sequence ID" value="SFK46639.1"/>
    <property type="molecule type" value="Genomic_DNA"/>
</dbReference>
<sequence length="175" mass="19613">MDHGSATTQMPLISLFEERDKQELRDFLATAWTLAHEEELGSELTKQLVARLESEDLGGVDPGEHGKLYLAKSQEKIVGSLACALRGEVVFIWACYLASDFQRKGLGRLMMKQAVSEFPADKVAGIYVLEGNEEARQFYQKLGFIDCGETEFEVIADTYTPARVMQVRIANLNFD</sequence>
<dbReference type="PANTHER" id="PTHR43420:SF12">
    <property type="entry name" value="N-ACETYLTRANSFERASE DOMAIN-CONTAINING PROTEIN"/>
    <property type="match status" value="1"/>
</dbReference>
<dbReference type="InterPro" id="IPR016181">
    <property type="entry name" value="Acyl_CoA_acyltransferase"/>
</dbReference>
<dbReference type="SUPFAM" id="SSF55729">
    <property type="entry name" value="Acyl-CoA N-acyltransferases (Nat)"/>
    <property type="match status" value="1"/>
</dbReference>
<organism evidence="4 5">
    <name type="scientific">Pseudovibrio ascidiaceicola</name>
    <dbReference type="NCBI Taxonomy" id="285279"/>
    <lineage>
        <taxon>Bacteria</taxon>
        <taxon>Pseudomonadati</taxon>
        <taxon>Pseudomonadota</taxon>
        <taxon>Alphaproteobacteria</taxon>
        <taxon>Hyphomicrobiales</taxon>
        <taxon>Stappiaceae</taxon>
        <taxon>Pseudovibrio</taxon>
    </lineage>
</organism>
<accession>A0A1I3ZSU8</accession>
<keyword evidence="2" id="KW-0012">Acyltransferase</keyword>
<gene>
    <name evidence="4" type="ORF">SAMN04488518_105231</name>
</gene>
<evidence type="ECO:0000256" key="1">
    <source>
        <dbReference type="ARBA" id="ARBA00022679"/>
    </source>
</evidence>
<evidence type="ECO:0000256" key="2">
    <source>
        <dbReference type="ARBA" id="ARBA00023315"/>
    </source>
</evidence>
<evidence type="ECO:0000313" key="5">
    <source>
        <dbReference type="Proteomes" id="UP000199598"/>
    </source>
</evidence>
<dbReference type="CDD" id="cd04301">
    <property type="entry name" value="NAT_SF"/>
    <property type="match status" value="1"/>
</dbReference>
<reference evidence="4 5" key="1">
    <citation type="submission" date="2016-10" db="EMBL/GenBank/DDBJ databases">
        <authorList>
            <person name="Varghese N."/>
            <person name="Submissions S."/>
        </authorList>
    </citation>
    <scope>NUCLEOTIDE SEQUENCE [LARGE SCALE GENOMIC DNA]</scope>
    <source>
        <strain evidence="4 5">DSM 16392</strain>
    </source>
</reference>
<feature type="domain" description="N-acetyltransferase" evidence="3">
    <location>
        <begin position="11"/>
        <end position="170"/>
    </location>
</feature>
<dbReference type="PANTHER" id="PTHR43420">
    <property type="entry name" value="ACETYLTRANSFERASE"/>
    <property type="match status" value="1"/>
</dbReference>
<protein>
    <submittedName>
        <fullName evidence="4">Acetyltransferase (GNAT) family protein</fullName>
    </submittedName>
</protein>
<comment type="caution">
    <text evidence="4">The sequence shown here is derived from an EMBL/GenBank/DDBJ whole genome shotgun (WGS) entry which is preliminary data.</text>
</comment>
<dbReference type="PROSITE" id="PS51186">
    <property type="entry name" value="GNAT"/>
    <property type="match status" value="1"/>
</dbReference>
<dbReference type="RefSeq" id="WP_093519734.1">
    <property type="nucleotide sequence ID" value="NZ_FOSK01000005.1"/>
</dbReference>
<evidence type="ECO:0000313" key="4">
    <source>
        <dbReference type="EMBL" id="SFK46639.1"/>
    </source>
</evidence>
<keyword evidence="1" id="KW-0808">Transferase</keyword>
<dbReference type="InterPro" id="IPR000182">
    <property type="entry name" value="GNAT_dom"/>
</dbReference>
<name>A0A1I3ZSU8_9HYPH</name>
<keyword evidence="5" id="KW-1185">Reference proteome</keyword>
<dbReference type="Pfam" id="PF00583">
    <property type="entry name" value="Acetyltransf_1"/>
    <property type="match status" value="1"/>
</dbReference>
<dbReference type="Proteomes" id="UP000199598">
    <property type="component" value="Unassembled WGS sequence"/>
</dbReference>
<evidence type="ECO:0000259" key="3">
    <source>
        <dbReference type="PROSITE" id="PS51186"/>
    </source>
</evidence>